<dbReference type="AlphaFoldDB" id="A0A834KK53"/>
<dbReference type="Proteomes" id="UP000614350">
    <property type="component" value="Unassembled WGS sequence"/>
</dbReference>
<evidence type="ECO:0000313" key="1">
    <source>
        <dbReference type="EMBL" id="KAF7408068.1"/>
    </source>
</evidence>
<protein>
    <submittedName>
        <fullName evidence="1">Uncharacterized protein</fullName>
    </submittedName>
</protein>
<sequence length="183" mass="21536">MDIVFKWIFFNRCDYKLRTDRKRLYLYVRKFTLITIVLCYECTELKSNIAEKTNIDTNALSKYPIIISESHIYPIRSRIRKSHDSTYSISLVLPEIETSINEAVNISQEVIRQVDLDCNINLIFNHDKKWNIDPNNNSNTDNSDNDNDSNIEILVVSDRYGQNINYKCKQEALSSTYFYRIGV</sequence>
<dbReference type="EMBL" id="JACSEA010000002">
    <property type="protein sequence ID" value="KAF7408068.1"/>
    <property type="molecule type" value="Genomic_DNA"/>
</dbReference>
<name>A0A834KK53_VESVU</name>
<proteinExistence type="predicted"/>
<keyword evidence="2" id="KW-1185">Reference proteome</keyword>
<reference evidence="1" key="1">
    <citation type="journal article" date="2020" name="G3 (Bethesda)">
        <title>High-Quality Assemblies for Three Invasive Social Wasps from the &lt;i&gt;Vespula&lt;/i&gt; Genus.</title>
        <authorList>
            <person name="Harrop T.W.R."/>
            <person name="Guhlin J."/>
            <person name="McLaughlin G.M."/>
            <person name="Permina E."/>
            <person name="Stockwell P."/>
            <person name="Gilligan J."/>
            <person name="Le Lec M.F."/>
            <person name="Gruber M.A.M."/>
            <person name="Quinn O."/>
            <person name="Lovegrove M."/>
            <person name="Duncan E.J."/>
            <person name="Remnant E.J."/>
            <person name="Van Eeckhoven J."/>
            <person name="Graham B."/>
            <person name="Knapp R.A."/>
            <person name="Langford K.W."/>
            <person name="Kronenberg Z."/>
            <person name="Press M.O."/>
            <person name="Eacker S.M."/>
            <person name="Wilson-Rankin E.E."/>
            <person name="Purcell J."/>
            <person name="Lester P.J."/>
            <person name="Dearden P.K."/>
        </authorList>
    </citation>
    <scope>NUCLEOTIDE SEQUENCE</scope>
    <source>
        <strain evidence="1">Marl-1</strain>
    </source>
</reference>
<evidence type="ECO:0000313" key="2">
    <source>
        <dbReference type="Proteomes" id="UP000614350"/>
    </source>
</evidence>
<organism evidence="1 2">
    <name type="scientific">Vespula vulgaris</name>
    <name type="common">Yellow jacket</name>
    <name type="synonym">Wasp</name>
    <dbReference type="NCBI Taxonomy" id="7454"/>
    <lineage>
        <taxon>Eukaryota</taxon>
        <taxon>Metazoa</taxon>
        <taxon>Ecdysozoa</taxon>
        <taxon>Arthropoda</taxon>
        <taxon>Hexapoda</taxon>
        <taxon>Insecta</taxon>
        <taxon>Pterygota</taxon>
        <taxon>Neoptera</taxon>
        <taxon>Endopterygota</taxon>
        <taxon>Hymenoptera</taxon>
        <taxon>Apocrita</taxon>
        <taxon>Aculeata</taxon>
        <taxon>Vespoidea</taxon>
        <taxon>Vespidae</taxon>
        <taxon>Vespinae</taxon>
        <taxon>Vespula</taxon>
    </lineage>
</organism>
<comment type="caution">
    <text evidence="1">The sequence shown here is derived from an EMBL/GenBank/DDBJ whole genome shotgun (WGS) entry which is preliminary data.</text>
</comment>
<accession>A0A834KK53</accession>
<gene>
    <name evidence="1" type="ORF">HZH66_002605</name>
</gene>